<evidence type="ECO:0000256" key="4">
    <source>
        <dbReference type="ARBA" id="ARBA00022598"/>
    </source>
</evidence>
<dbReference type="RefSeq" id="WP_290598409.1">
    <property type="nucleotide sequence ID" value="NZ_CAKZIO010000002.1"/>
</dbReference>
<evidence type="ECO:0000256" key="7">
    <source>
        <dbReference type="HAMAP-Rule" id="MF_00639"/>
    </source>
</evidence>
<name>A0A2W5IGU8_9ACTN</name>
<dbReference type="GO" id="GO:0008360">
    <property type="term" value="P:regulation of cell shape"/>
    <property type="evidence" value="ECO:0007669"/>
    <property type="project" value="UniProtKB-KW"/>
</dbReference>
<dbReference type="AlphaFoldDB" id="A0A2W5IGU8"/>
<dbReference type="UniPathway" id="UPA00219"/>
<dbReference type="NCBIfam" id="TIGR01087">
    <property type="entry name" value="murD"/>
    <property type="match status" value="1"/>
</dbReference>
<accession>A0A2W5IGU8</accession>
<dbReference type="InterPro" id="IPR004101">
    <property type="entry name" value="Mur_ligase_C"/>
</dbReference>
<comment type="subcellular location">
    <subcellularLocation>
        <location evidence="1 7 8">Cytoplasm</location>
    </subcellularLocation>
</comment>
<dbReference type="Gene3D" id="3.90.190.20">
    <property type="entry name" value="Mur ligase, C-terminal domain"/>
    <property type="match status" value="1"/>
</dbReference>
<dbReference type="GO" id="GO:0005524">
    <property type="term" value="F:ATP binding"/>
    <property type="evidence" value="ECO:0007669"/>
    <property type="project" value="UniProtKB-UniRule"/>
</dbReference>
<comment type="pathway">
    <text evidence="2 7 8">Cell wall biogenesis; peptidoglycan biosynthesis.</text>
</comment>
<reference evidence="11 12" key="1">
    <citation type="submission" date="2017-08" db="EMBL/GenBank/DDBJ databases">
        <title>Infants hospitalized years apart are colonized by the same room-sourced microbial strains.</title>
        <authorList>
            <person name="Brooks B."/>
            <person name="Olm M.R."/>
            <person name="Firek B.A."/>
            <person name="Baker R."/>
            <person name="Thomas B.C."/>
            <person name="Morowitz M.J."/>
            <person name="Banfield J.F."/>
        </authorList>
    </citation>
    <scope>NUCLEOTIDE SEQUENCE [LARGE SCALE GENOMIC DNA]</scope>
    <source>
        <strain evidence="11">S2_006_000_R1_57</strain>
    </source>
</reference>
<proteinExistence type="inferred from homology"/>
<dbReference type="EC" id="6.3.2.9" evidence="7 8"/>
<keyword evidence="6 7" id="KW-0067">ATP-binding</keyword>
<comment type="caution">
    <text evidence="11">The sequence shown here is derived from an EMBL/GenBank/DDBJ whole genome shotgun (WGS) entry which is preliminary data.</text>
</comment>
<dbReference type="HAMAP" id="MF_00639">
    <property type="entry name" value="MurD"/>
    <property type="match status" value="1"/>
</dbReference>
<dbReference type="SUPFAM" id="SSF53623">
    <property type="entry name" value="MurD-like peptide ligases, catalytic domain"/>
    <property type="match status" value="1"/>
</dbReference>
<gene>
    <name evidence="7 11" type="primary">murD</name>
    <name evidence="11" type="ORF">DI579_03035</name>
</gene>
<feature type="domain" description="Mur ligase C-terminal" evidence="9">
    <location>
        <begin position="320"/>
        <end position="450"/>
    </location>
</feature>
<dbReference type="GO" id="GO:0051301">
    <property type="term" value="P:cell division"/>
    <property type="evidence" value="ECO:0007669"/>
    <property type="project" value="UniProtKB-KW"/>
</dbReference>
<dbReference type="InterPro" id="IPR005762">
    <property type="entry name" value="MurD"/>
</dbReference>
<sequence length="474" mass="49205">MPAMPIDLTDQKVFVLGAGVSGLAAARLLRHIGAIPIVVEDEDAARAKASDIADSVLTMAEAEDALSEAALVVTSPGIPPHHPFFTATTAANVPVWGDVELCWHVDKASLCGPSRVWLAVTGTNGKTTTVGMTTAICQQAGMSAVACGNIGYPIEEALLDPNHPDVLVCELSSFQLHWAPSVKPLAGALLNIDEDHLDWHGSVEAYAADKARVLNGLYAIVGLDDPRAAAAGDECSAQFVIGFRAGEPVRGQIGVHENGLFDNAFGPNDAARFLIECADIHPAGPAGVLDAGAAAALAMAAGAMPQDVNDALKDFVVAPHRNAVVTTIDGITYVDDSKATNPHAARSSMLGYSSIVWIAGGQLKGADITPLIDEVGARLRGAVIIGKDGDLIVNALHTARPEIPVVRIRTGDDGTDTPPPAEETEQAMVEAVAAAQEMAQSGDTVLLAPAAASYDMFTGYGQRGDLFATTILKH</sequence>
<keyword evidence="3 7" id="KW-0963">Cytoplasm</keyword>
<dbReference type="InterPro" id="IPR036565">
    <property type="entry name" value="Mur-like_cat_sf"/>
</dbReference>
<comment type="catalytic activity">
    <reaction evidence="7 8">
        <text>UDP-N-acetyl-alpha-D-muramoyl-L-alanine + D-glutamate + ATP = UDP-N-acetyl-alpha-D-muramoyl-L-alanyl-D-glutamate + ADP + phosphate + H(+)</text>
        <dbReference type="Rhea" id="RHEA:16429"/>
        <dbReference type="ChEBI" id="CHEBI:15378"/>
        <dbReference type="ChEBI" id="CHEBI:29986"/>
        <dbReference type="ChEBI" id="CHEBI:30616"/>
        <dbReference type="ChEBI" id="CHEBI:43474"/>
        <dbReference type="ChEBI" id="CHEBI:83898"/>
        <dbReference type="ChEBI" id="CHEBI:83900"/>
        <dbReference type="ChEBI" id="CHEBI:456216"/>
        <dbReference type="EC" id="6.3.2.9"/>
    </reaction>
</comment>
<dbReference type="SUPFAM" id="SSF53244">
    <property type="entry name" value="MurD-like peptide ligases, peptide-binding domain"/>
    <property type="match status" value="1"/>
</dbReference>
<dbReference type="GO" id="GO:0071555">
    <property type="term" value="P:cell wall organization"/>
    <property type="evidence" value="ECO:0007669"/>
    <property type="project" value="UniProtKB-KW"/>
</dbReference>
<evidence type="ECO:0000256" key="8">
    <source>
        <dbReference type="RuleBase" id="RU003664"/>
    </source>
</evidence>
<keyword evidence="7 8" id="KW-0132">Cell division</keyword>
<protein>
    <recommendedName>
        <fullName evidence="7 8">UDP-N-acetylmuramoylalanine--D-glutamate ligase</fullName>
        <ecNumber evidence="7 8">6.3.2.9</ecNumber>
    </recommendedName>
    <alternativeName>
        <fullName evidence="7">D-glutamic acid-adding enzyme</fullName>
    </alternativeName>
    <alternativeName>
        <fullName evidence="7">UDP-N-acetylmuramoyl-L-alanyl-D-glutamate synthetase</fullName>
    </alternativeName>
</protein>
<evidence type="ECO:0000256" key="5">
    <source>
        <dbReference type="ARBA" id="ARBA00022741"/>
    </source>
</evidence>
<evidence type="ECO:0000256" key="1">
    <source>
        <dbReference type="ARBA" id="ARBA00004496"/>
    </source>
</evidence>
<keyword evidence="7 8" id="KW-0961">Cell wall biogenesis/degradation</keyword>
<feature type="domain" description="Mur ligase central" evidence="10">
    <location>
        <begin position="120"/>
        <end position="243"/>
    </location>
</feature>
<dbReference type="InterPro" id="IPR036615">
    <property type="entry name" value="Mur_ligase_C_dom_sf"/>
</dbReference>
<dbReference type="GO" id="GO:0005737">
    <property type="term" value="C:cytoplasm"/>
    <property type="evidence" value="ECO:0007669"/>
    <property type="project" value="UniProtKB-SubCell"/>
</dbReference>
<evidence type="ECO:0000256" key="3">
    <source>
        <dbReference type="ARBA" id="ARBA00022490"/>
    </source>
</evidence>
<organism evidence="11 12">
    <name type="scientific">Lawsonella clevelandensis</name>
    <dbReference type="NCBI Taxonomy" id="1528099"/>
    <lineage>
        <taxon>Bacteria</taxon>
        <taxon>Bacillati</taxon>
        <taxon>Actinomycetota</taxon>
        <taxon>Actinomycetes</taxon>
        <taxon>Mycobacteriales</taxon>
        <taxon>Lawsonellaceae</taxon>
        <taxon>Lawsonella</taxon>
    </lineage>
</organism>
<keyword evidence="7 8" id="KW-0131">Cell cycle</keyword>
<feature type="binding site" evidence="7">
    <location>
        <begin position="122"/>
        <end position="128"/>
    </location>
    <ligand>
        <name>ATP</name>
        <dbReference type="ChEBI" id="CHEBI:30616"/>
    </ligand>
</feature>
<dbReference type="SUPFAM" id="SSF51984">
    <property type="entry name" value="MurCD N-terminal domain"/>
    <property type="match status" value="1"/>
</dbReference>
<dbReference type="Gene3D" id="3.40.50.720">
    <property type="entry name" value="NAD(P)-binding Rossmann-like Domain"/>
    <property type="match status" value="1"/>
</dbReference>
<keyword evidence="4 7" id="KW-0436">Ligase</keyword>
<evidence type="ECO:0000259" key="9">
    <source>
        <dbReference type="Pfam" id="PF02875"/>
    </source>
</evidence>
<comment type="function">
    <text evidence="7 8">Cell wall formation. Catalyzes the addition of glutamate to the nucleotide precursor UDP-N-acetylmuramoyl-L-alanine (UMA).</text>
</comment>
<evidence type="ECO:0000313" key="11">
    <source>
        <dbReference type="EMBL" id="PZP89494.1"/>
    </source>
</evidence>
<dbReference type="Pfam" id="PF21799">
    <property type="entry name" value="MurD-like_N"/>
    <property type="match status" value="1"/>
</dbReference>
<dbReference type="GO" id="GO:0008764">
    <property type="term" value="F:UDP-N-acetylmuramoylalanine-D-glutamate ligase activity"/>
    <property type="evidence" value="ECO:0007669"/>
    <property type="project" value="UniProtKB-UniRule"/>
</dbReference>
<dbReference type="PANTHER" id="PTHR43692">
    <property type="entry name" value="UDP-N-ACETYLMURAMOYLALANINE--D-GLUTAMATE LIGASE"/>
    <property type="match status" value="1"/>
</dbReference>
<dbReference type="PANTHER" id="PTHR43692:SF1">
    <property type="entry name" value="UDP-N-ACETYLMURAMOYLALANINE--D-GLUTAMATE LIGASE"/>
    <property type="match status" value="1"/>
</dbReference>
<dbReference type="Pfam" id="PF02875">
    <property type="entry name" value="Mur_ligase_C"/>
    <property type="match status" value="1"/>
</dbReference>
<evidence type="ECO:0000313" key="12">
    <source>
        <dbReference type="Proteomes" id="UP000248606"/>
    </source>
</evidence>
<comment type="similarity">
    <text evidence="7">Belongs to the MurCDEF family.</text>
</comment>
<keyword evidence="5 7" id="KW-0547">Nucleotide-binding</keyword>
<keyword evidence="7 8" id="KW-0573">Peptidoglycan synthesis</keyword>
<dbReference type="Proteomes" id="UP000248606">
    <property type="component" value="Unassembled WGS sequence"/>
</dbReference>
<dbReference type="EMBL" id="QFOZ01000002">
    <property type="protein sequence ID" value="PZP89494.1"/>
    <property type="molecule type" value="Genomic_DNA"/>
</dbReference>
<evidence type="ECO:0000256" key="2">
    <source>
        <dbReference type="ARBA" id="ARBA00004752"/>
    </source>
</evidence>
<dbReference type="Pfam" id="PF08245">
    <property type="entry name" value="Mur_ligase_M"/>
    <property type="match status" value="1"/>
</dbReference>
<dbReference type="GO" id="GO:0009252">
    <property type="term" value="P:peptidoglycan biosynthetic process"/>
    <property type="evidence" value="ECO:0007669"/>
    <property type="project" value="UniProtKB-UniRule"/>
</dbReference>
<keyword evidence="7 8" id="KW-0133">Cell shape</keyword>
<dbReference type="Gene3D" id="3.40.1190.10">
    <property type="entry name" value="Mur-like, catalytic domain"/>
    <property type="match status" value="1"/>
</dbReference>
<evidence type="ECO:0000259" key="10">
    <source>
        <dbReference type="Pfam" id="PF08245"/>
    </source>
</evidence>
<dbReference type="InterPro" id="IPR013221">
    <property type="entry name" value="Mur_ligase_cen"/>
</dbReference>
<evidence type="ECO:0000256" key="6">
    <source>
        <dbReference type="ARBA" id="ARBA00022840"/>
    </source>
</evidence>